<keyword evidence="2" id="KW-1185">Reference proteome</keyword>
<organism evidence="1 2">
    <name type="scientific">Anaerovorax odorimutans</name>
    <dbReference type="NCBI Taxonomy" id="109327"/>
    <lineage>
        <taxon>Bacteria</taxon>
        <taxon>Bacillati</taxon>
        <taxon>Bacillota</taxon>
        <taxon>Clostridia</taxon>
        <taxon>Peptostreptococcales</taxon>
        <taxon>Anaerovoracaceae</taxon>
        <taxon>Anaerovorax</taxon>
    </lineage>
</organism>
<sequence length="335" mass="37937">MKIKDLKRPDPGFLRVTFIGKEVLADDGAPYLIMALAEREDGGEVSSDFWILGESTAVAEDSCVTNRDVFRYEEFSDPRVVKSVQVECSSAEFSKAGHGFMHAELAPEFCQAMRLDECEDGLLLLQYFLHNGCITESWADKPLDMVCLFLCNADPSEEFYESCGAKDASFSIHVGEARHAYLAEQTFYCPYGSCDAPRVIRPASEQAADISICVNGLYRFDPWAHLDQFFAALEKRFATGLAEKEQAYRQHVSELILSCPKGKELLVLEWQSQTCVPRFFARKHLDEAYNYEVSILSNLFIPHFNNDRQLTVIDVVPGDYCEGLEIELFSYEIQE</sequence>
<protein>
    <submittedName>
        <fullName evidence="1">Uncharacterized protein</fullName>
    </submittedName>
</protein>
<proteinExistence type="predicted"/>
<evidence type="ECO:0000313" key="2">
    <source>
        <dbReference type="Proteomes" id="UP001524502"/>
    </source>
</evidence>
<dbReference type="EMBL" id="JANFXK010000002">
    <property type="protein sequence ID" value="MCQ4635748.1"/>
    <property type="molecule type" value="Genomic_DNA"/>
</dbReference>
<dbReference type="Proteomes" id="UP001524502">
    <property type="component" value="Unassembled WGS sequence"/>
</dbReference>
<evidence type="ECO:0000313" key="1">
    <source>
        <dbReference type="EMBL" id="MCQ4635748.1"/>
    </source>
</evidence>
<comment type="caution">
    <text evidence="1">The sequence shown here is derived from an EMBL/GenBank/DDBJ whole genome shotgun (WGS) entry which is preliminary data.</text>
</comment>
<gene>
    <name evidence="1" type="ORF">NE619_03330</name>
</gene>
<reference evidence="1 2" key="1">
    <citation type="submission" date="2022-06" db="EMBL/GenBank/DDBJ databases">
        <title>Isolation of gut microbiota from human fecal samples.</title>
        <authorList>
            <person name="Pamer E.G."/>
            <person name="Barat B."/>
            <person name="Waligurski E."/>
            <person name="Medina S."/>
            <person name="Paddock L."/>
            <person name="Mostad J."/>
        </authorList>
    </citation>
    <scope>NUCLEOTIDE SEQUENCE [LARGE SCALE GENOMIC DNA]</scope>
    <source>
        <strain evidence="1 2">SL.3.17</strain>
    </source>
</reference>
<accession>A0ABT1RKP6</accession>
<dbReference type="RefSeq" id="WP_256130935.1">
    <property type="nucleotide sequence ID" value="NZ_JANFXK010000002.1"/>
</dbReference>
<name>A0ABT1RKP6_9FIRM</name>